<keyword evidence="2" id="KW-0378">Hydrolase</keyword>
<evidence type="ECO:0000259" key="4">
    <source>
        <dbReference type="Pfam" id="PF01979"/>
    </source>
</evidence>
<accession>K3X1M5</accession>
<organism evidence="5 6">
    <name type="scientific">Globisporangium ultimum (strain ATCC 200006 / CBS 805.95 / DAOM BR144)</name>
    <name type="common">Pythium ultimum</name>
    <dbReference type="NCBI Taxonomy" id="431595"/>
    <lineage>
        <taxon>Eukaryota</taxon>
        <taxon>Sar</taxon>
        <taxon>Stramenopiles</taxon>
        <taxon>Oomycota</taxon>
        <taxon>Peronosporomycetes</taxon>
        <taxon>Pythiales</taxon>
        <taxon>Pythiaceae</taxon>
        <taxon>Globisporangium</taxon>
    </lineage>
</organism>
<dbReference type="EnsemblProtists" id="PYU1_T011124">
    <property type="protein sequence ID" value="PYU1_T011124"/>
    <property type="gene ID" value="PYU1_G011100"/>
</dbReference>
<protein>
    <recommendedName>
        <fullName evidence="4">Amidohydrolase-related domain-containing protein</fullName>
    </recommendedName>
</protein>
<dbReference type="InterPro" id="IPR006680">
    <property type="entry name" value="Amidohydro-rel"/>
</dbReference>
<dbReference type="PANTHER" id="PTHR43794:SF11">
    <property type="entry name" value="AMIDOHYDROLASE-RELATED DOMAIN-CONTAINING PROTEIN"/>
    <property type="match status" value="1"/>
</dbReference>
<evidence type="ECO:0000256" key="3">
    <source>
        <dbReference type="ARBA" id="ARBA00022833"/>
    </source>
</evidence>
<evidence type="ECO:0000313" key="6">
    <source>
        <dbReference type="Proteomes" id="UP000019132"/>
    </source>
</evidence>
<dbReference type="InterPro" id="IPR050287">
    <property type="entry name" value="MTA/SAH_deaminase"/>
</dbReference>
<dbReference type="GO" id="GO:0016814">
    <property type="term" value="F:hydrolase activity, acting on carbon-nitrogen (but not peptide) bonds, in cyclic amidines"/>
    <property type="evidence" value="ECO:0007669"/>
    <property type="project" value="UniProtKB-ARBA"/>
</dbReference>
<dbReference type="SUPFAM" id="SSF51556">
    <property type="entry name" value="Metallo-dependent hydrolases"/>
    <property type="match status" value="1"/>
</dbReference>
<dbReference type="Pfam" id="PF01979">
    <property type="entry name" value="Amidohydro_1"/>
    <property type="match status" value="1"/>
</dbReference>
<dbReference type="InterPro" id="IPR032466">
    <property type="entry name" value="Metal_Hydrolase"/>
</dbReference>
<dbReference type="STRING" id="431595.K3X1M5"/>
<dbReference type="InterPro" id="IPR011059">
    <property type="entry name" value="Metal-dep_hydrolase_composite"/>
</dbReference>
<evidence type="ECO:0000256" key="2">
    <source>
        <dbReference type="ARBA" id="ARBA00022801"/>
    </source>
</evidence>
<dbReference type="PANTHER" id="PTHR43794">
    <property type="entry name" value="AMINOHYDROLASE SSNA-RELATED"/>
    <property type="match status" value="1"/>
</dbReference>
<dbReference type="GO" id="GO:0046872">
    <property type="term" value="F:metal ion binding"/>
    <property type="evidence" value="ECO:0007669"/>
    <property type="project" value="UniProtKB-KW"/>
</dbReference>
<evidence type="ECO:0000313" key="5">
    <source>
        <dbReference type="EnsemblProtists" id="PYU1_T011124"/>
    </source>
</evidence>
<keyword evidence="3" id="KW-0862">Zinc</keyword>
<name>K3X1M5_GLOUD</name>
<dbReference type="FunFam" id="3.20.20.140:FF:000014">
    <property type="entry name" value="5-methylthioadenosine/S-adenosylhomocysteine deaminase"/>
    <property type="match status" value="1"/>
</dbReference>
<dbReference type="OMA" id="WLVPVEP"/>
<dbReference type="SUPFAM" id="SSF51338">
    <property type="entry name" value="Composite domain of metallo-dependent hydrolases"/>
    <property type="match status" value="1"/>
</dbReference>
<reference evidence="6" key="1">
    <citation type="journal article" date="2010" name="Genome Biol.">
        <title>Genome sequence of the necrotrophic plant pathogen Pythium ultimum reveals original pathogenicity mechanisms and effector repertoire.</title>
        <authorList>
            <person name="Levesque C.A."/>
            <person name="Brouwer H."/>
            <person name="Cano L."/>
            <person name="Hamilton J.P."/>
            <person name="Holt C."/>
            <person name="Huitema E."/>
            <person name="Raffaele S."/>
            <person name="Robideau G.P."/>
            <person name="Thines M."/>
            <person name="Win J."/>
            <person name="Zerillo M.M."/>
            <person name="Beakes G.W."/>
            <person name="Boore J.L."/>
            <person name="Busam D."/>
            <person name="Dumas B."/>
            <person name="Ferriera S."/>
            <person name="Fuerstenberg S.I."/>
            <person name="Gachon C.M."/>
            <person name="Gaulin E."/>
            <person name="Govers F."/>
            <person name="Grenville-Briggs L."/>
            <person name="Horner N."/>
            <person name="Hostetler J."/>
            <person name="Jiang R.H."/>
            <person name="Johnson J."/>
            <person name="Krajaejun T."/>
            <person name="Lin H."/>
            <person name="Meijer H.J."/>
            <person name="Moore B."/>
            <person name="Morris P."/>
            <person name="Phuntmart V."/>
            <person name="Puiu D."/>
            <person name="Shetty J."/>
            <person name="Stajich J.E."/>
            <person name="Tripathy S."/>
            <person name="Wawra S."/>
            <person name="van West P."/>
            <person name="Whitty B.R."/>
            <person name="Coutinho P.M."/>
            <person name="Henrissat B."/>
            <person name="Martin F."/>
            <person name="Thomas P.D."/>
            <person name="Tyler B.M."/>
            <person name="De Vries R.P."/>
            <person name="Kamoun S."/>
            <person name="Yandell M."/>
            <person name="Tisserat N."/>
            <person name="Buell C.R."/>
        </authorList>
    </citation>
    <scope>NUCLEOTIDE SEQUENCE</scope>
    <source>
        <strain evidence="6">DAOM:BR144</strain>
    </source>
</reference>
<dbReference type="Proteomes" id="UP000019132">
    <property type="component" value="Unassembled WGS sequence"/>
</dbReference>
<dbReference type="eggNOG" id="KOG3968">
    <property type="taxonomic scope" value="Eukaryota"/>
</dbReference>
<feature type="domain" description="Amidohydrolase-related" evidence="4">
    <location>
        <begin position="68"/>
        <end position="429"/>
    </location>
</feature>
<dbReference type="VEuPathDB" id="FungiDB:PYU1_G011100"/>
<dbReference type="AlphaFoldDB" id="K3X1M5"/>
<dbReference type="NCBIfam" id="NF006549">
    <property type="entry name" value="PRK09045.1"/>
    <property type="match status" value="1"/>
</dbReference>
<reference evidence="6" key="2">
    <citation type="submission" date="2010-04" db="EMBL/GenBank/DDBJ databases">
        <authorList>
            <person name="Buell R."/>
            <person name="Hamilton J."/>
            <person name="Hostetler J."/>
        </authorList>
    </citation>
    <scope>NUCLEOTIDE SEQUENCE [LARGE SCALE GENOMIC DNA]</scope>
    <source>
        <strain evidence="6">DAOM:BR144</strain>
    </source>
</reference>
<proteinExistence type="predicted"/>
<dbReference type="HOGENOM" id="CLU_012358_2_0_1"/>
<sequence>MASSISSAALKADLVIFANQIIPVVPHNVVLENHAVVVRDMRIVDVLPRDEAAAKYDATQVQDLKDHILIPGLVNSHTHSAMTLLRGLSDDKALCDWLAQDIWPTEGKFVGPEFVRDGMTHAAAEMIRGGTTCSNDMYFYPQQAIEVLERVGMRGAVGQTVMEFPTAYASGPAEYFEKALPFLKQYKNHDLVTATMAPHAPYTVGEASLLKVEELSKEHNVHINIHLHETQAECHDSEHQIKASMSCHQSDQKLRPIANFKRLGLLSERLICVHMTALTDEEIKDIAEAKSHVVHCPSSNLKLASGICRVTDLLKNGVNVAIGTDGAASNNSLNMFAEMKLAAILAKAESKEPTSVPAATALQMATLNGARAIGLGNEIGSIEVGKRADLVAVECDNIEMLPMYNAISHVVYVAGRENVSDVWINGKHVLADRKMTTIDEAQVKADVRKWYSNIREFHASLQQNKN</sequence>
<dbReference type="GO" id="GO:0019239">
    <property type="term" value="F:deaminase activity"/>
    <property type="evidence" value="ECO:0007669"/>
    <property type="project" value="UniProtKB-ARBA"/>
</dbReference>
<dbReference type="EMBL" id="GL376606">
    <property type="status" value="NOT_ANNOTATED_CDS"/>
    <property type="molecule type" value="Genomic_DNA"/>
</dbReference>
<evidence type="ECO:0000256" key="1">
    <source>
        <dbReference type="ARBA" id="ARBA00022723"/>
    </source>
</evidence>
<keyword evidence="6" id="KW-1185">Reference proteome</keyword>
<reference evidence="5" key="3">
    <citation type="submission" date="2015-02" db="UniProtKB">
        <authorList>
            <consortium name="EnsemblProtists"/>
        </authorList>
    </citation>
    <scope>IDENTIFICATION</scope>
    <source>
        <strain evidence="5">DAOM BR144</strain>
    </source>
</reference>
<keyword evidence="1" id="KW-0479">Metal-binding</keyword>
<dbReference type="Gene3D" id="2.30.40.10">
    <property type="entry name" value="Urease, subunit C, domain 1"/>
    <property type="match status" value="1"/>
</dbReference>
<dbReference type="InParanoid" id="K3X1M5"/>
<dbReference type="Gene3D" id="3.20.20.140">
    <property type="entry name" value="Metal-dependent hydrolases"/>
    <property type="match status" value="1"/>
</dbReference>
<dbReference type="CDD" id="cd01298">
    <property type="entry name" value="ATZ_TRZ_like"/>
    <property type="match status" value="1"/>
</dbReference>